<organism evidence="2 3">
    <name type="scientific">Dunaliella salina</name>
    <name type="common">Green alga</name>
    <name type="synonym">Protococcus salinus</name>
    <dbReference type="NCBI Taxonomy" id="3046"/>
    <lineage>
        <taxon>Eukaryota</taxon>
        <taxon>Viridiplantae</taxon>
        <taxon>Chlorophyta</taxon>
        <taxon>core chlorophytes</taxon>
        <taxon>Chlorophyceae</taxon>
        <taxon>CS clade</taxon>
        <taxon>Chlamydomonadales</taxon>
        <taxon>Dunaliellaceae</taxon>
        <taxon>Dunaliella</taxon>
    </lineage>
</organism>
<comment type="caution">
    <text evidence="2">The sequence shown here is derived from an EMBL/GenBank/DDBJ whole genome shotgun (WGS) entry which is preliminary data.</text>
</comment>
<keyword evidence="1" id="KW-1133">Transmembrane helix</keyword>
<keyword evidence="1" id="KW-0812">Transmembrane</keyword>
<gene>
    <name evidence="2" type="ORF">DUNSADRAFT_12960</name>
</gene>
<dbReference type="Proteomes" id="UP000815325">
    <property type="component" value="Unassembled WGS sequence"/>
</dbReference>
<keyword evidence="1" id="KW-0472">Membrane</keyword>
<sequence length="121" mass="13315">MTHPHEASSQTHLLFPHPLFPRKLTHSFLTKPTHSSQLITRHWVLITLLVTLCTVALRLSGSACISRLGSCSGSFFTARLRLRQLLYVIATAIAASLAAVRRASLEQGTTQVGGHTTCKRR</sequence>
<proteinExistence type="predicted"/>
<feature type="transmembrane region" description="Helical" evidence="1">
    <location>
        <begin position="43"/>
        <end position="65"/>
    </location>
</feature>
<evidence type="ECO:0000313" key="3">
    <source>
        <dbReference type="Proteomes" id="UP000815325"/>
    </source>
</evidence>
<dbReference type="EMBL" id="MU069939">
    <property type="protein sequence ID" value="KAF5831547.1"/>
    <property type="molecule type" value="Genomic_DNA"/>
</dbReference>
<protein>
    <recommendedName>
        <fullName evidence="4">Encoded protein</fullName>
    </recommendedName>
</protein>
<evidence type="ECO:0000256" key="1">
    <source>
        <dbReference type="SAM" id="Phobius"/>
    </source>
</evidence>
<evidence type="ECO:0008006" key="4">
    <source>
        <dbReference type="Google" id="ProtNLM"/>
    </source>
</evidence>
<name>A0ABQ7GAB8_DUNSA</name>
<reference evidence="2" key="1">
    <citation type="submission" date="2017-08" db="EMBL/GenBank/DDBJ databases">
        <authorList>
            <person name="Polle J.E."/>
            <person name="Barry K."/>
            <person name="Cushman J."/>
            <person name="Schmutz J."/>
            <person name="Tran D."/>
            <person name="Hathwaick L.T."/>
            <person name="Yim W.C."/>
            <person name="Jenkins J."/>
            <person name="Mckie-Krisberg Z.M."/>
            <person name="Prochnik S."/>
            <person name="Lindquist E."/>
            <person name="Dockter R.B."/>
            <person name="Adam C."/>
            <person name="Molina H."/>
            <person name="Bunkerborg J."/>
            <person name="Jin E."/>
            <person name="Buchheim M."/>
            <person name="Magnuson J."/>
        </authorList>
    </citation>
    <scope>NUCLEOTIDE SEQUENCE</scope>
    <source>
        <strain evidence="2">CCAP 19/18</strain>
    </source>
</reference>
<keyword evidence="3" id="KW-1185">Reference proteome</keyword>
<evidence type="ECO:0000313" key="2">
    <source>
        <dbReference type="EMBL" id="KAF5831547.1"/>
    </source>
</evidence>
<accession>A0ABQ7GAB8</accession>